<protein>
    <submittedName>
        <fullName evidence="4">Uncharacterized protein</fullName>
    </submittedName>
</protein>
<organism evidence="4 5">
    <name type="scientific">Symbiodinium pilosum</name>
    <name type="common">Dinoflagellate</name>
    <dbReference type="NCBI Taxonomy" id="2952"/>
    <lineage>
        <taxon>Eukaryota</taxon>
        <taxon>Sar</taxon>
        <taxon>Alveolata</taxon>
        <taxon>Dinophyceae</taxon>
        <taxon>Suessiales</taxon>
        <taxon>Symbiodiniaceae</taxon>
        <taxon>Symbiodinium</taxon>
    </lineage>
</organism>
<evidence type="ECO:0000256" key="2">
    <source>
        <dbReference type="SAM" id="MobiDB-lite"/>
    </source>
</evidence>
<evidence type="ECO:0000256" key="3">
    <source>
        <dbReference type="SAM" id="Phobius"/>
    </source>
</evidence>
<dbReference type="EMBL" id="CAJNIZ010047804">
    <property type="protein sequence ID" value="CAE7776177.1"/>
    <property type="molecule type" value="Genomic_DNA"/>
</dbReference>
<feature type="coiled-coil region" evidence="1">
    <location>
        <begin position="788"/>
        <end position="815"/>
    </location>
</feature>
<feature type="coiled-coil region" evidence="1">
    <location>
        <begin position="1015"/>
        <end position="1049"/>
    </location>
</feature>
<feature type="transmembrane region" description="Helical" evidence="3">
    <location>
        <begin position="72"/>
        <end position="92"/>
    </location>
</feature>
<reference evidence="4" key="1">
    <citation type="submission" date="2021-02" db="EMBL/GenBank/DDBJ databases">
        <authorList>
            <person name="Dougan E. K."/>
            <person name="Rhodes N."/>
            <person name="Thang M."/>
            <person name="Chan C."/>
        </authorList>
    </citation>
    <scope>NUCLEOTIDE SEQUENCE</scope>
</reference>
<feature type="compositionally biased region" description="Low complexity" evidence="2">
    <location>
        <begin position="383"/>
        <end position="392"/>
    </location>
</feature>
<keyword evidence="5" id="KW-1185">Reference proteome</keyword>
<evidence type="ECO:0000256" key="1">
    <source>
        <dbReference type="SAM" id="Coils"/>
    </source>
</evidence>
<dbReference type="OrthoDB" id="427680at2759"/>
<feature type="transmembrane region" description="Helical" evidence="3">
    <location>
        <begin position="203"/>
        <end position="224"/>
    </location>
</feature>
<sequence>MVIVRLWPLVAFFAGLAVHWLATRQSLPPGLCGIGSSGRSAKNVKEAGVAGAGGEQLVQEELGKVLVQSWKLACQYLVHLHLLPFFASIYDYQRRRNWMSLCFMVSCLLNYVAFLVSAWQSFTLTPRRANFLCSVVYSNVLVALICSSWETKEDFLAQRDLFMMAQIILSVVYPQRALATGFAVCFLIGYVWTTWRACGDQALTLWFGVFQVFQAVVTMLFPVVNETMNRECIMAVVSAQDSESLVTAFRRMLKGVCEGDVLLDSDLTICENADCLNRLLQRADMLGQSFSNLIIQDEDPIKTFTKFVEDSADMPNSVSSLPQGLRVSLKGAHRRVAVDVFHVALPKALGLSSARHLLALVQDADTQPHMAEMDETPDRQQSEESGSTSEASSCAEAVQAFEELSQLTLLLNVSTDLMDVEEVYMRFARQTDAEQVKYSMPTLKRFVRPLDWFALERQLRVFADSAARALPKPKKLPPLMLRIPGDSASFLSARTVSVKSIFTGPRPSGQPAWVHLTLSSFNEEPLGRPEVMDIVEENSAESSSAGTEKQKGAMSKTIAQETEEDQKSYDKLQCWCAAEKKEKTDTIDQGVAKTAEIESSLDSLSASRVQLETHIKDLQQQVADGQKAMEKAAGVRKDEKEKFDSYESDTATYLVSLKAAIGVLTKKTGQTALPQMSAFMQMFSHASPTTMTPELGGESEVSDVTSPFSDLWGDSRDEASGGAVEMTERRLRGSPDPSAGPDGWSADEEALVNRGLGAAMSFAQSGRSLEIYSPGSTGELIGMFQQMMSTMEADLKDARTKEAQAVQEFEELRLARLEEIHQAAGRVDVKKKERAHASEAIALAKSDKKQLGKVVATSREALATVSKRCEDAEHGYRDRTGARHQEDAAIAEAIQVLTDGPSTVVSFLQLASTRTKAGARAMATRTLREAVTATLGTETSRSLEDLAVAAESDSFSKVRDAIDGMIRELKQQQQLDAKKKNWCKQEFFENERAARAAADHQTSLELQASQMSSDIKTLQGDLDQTATKREQLKQQLQTAGEERKQEQSAFQKTQWDQQMTIRALKQAFRKLSGIYGSSSFLQAPPQAAGYKKNQMGGTVLQLLQTLIVDARALVDKAATAENQAEASYGRFVEETKAMLESLQTDIIAKSRAIATAKKDLLRSGQDVRLNAQEQSDLATQKANLKAQCNSLIEGFDQISGKRQAEIEALTQSKAALVD</sequence>
<keyword evidence="3" id="KW-0812">Transmembrane</keyword>
<dbReference type="AlphaFoldDB" id="A0A812YC45"/>
<gene>
    <name evidence="4" type="ORF">SPIL2461_LOCUS22979</name>
</gene>
<feature type="transmembrane region" description="Helical" evidence="3">
    <location>
        <begin position="162"/>
        <end position="191"/>
    </location>
</feature>
<feature type="transmembrane region" description="Helical" evidence="3">
    <location>
        <begin position="98"/>
        <end position="119"/>
    </location>
</feature>
<evidence type="ECO:0000313" key="4">
    <source>
        <dbReference type="EMBL" id="CAE7776177.1"/>
    </source>
</evidence>
<feature type="region of interest" description="Disordered" evidence="2">
    <location>
        <begin position="690"/>
        <end position="743"/>
    </location>
</feature>
<feature type="coiled-coil region" evidence="1">
    <location>
        <begin position="601"/>
        <end position="628"/>
    </location>
</feature>
<name>A0A812YC45_SYMPI</name>
<evidence type="ECO:0000313" key="5">
    <source>
        <dbReference type="Proteomes" id="UP000649617"/>
    </source>
</evidence>
<accession>A0A812YC45</accession>
<keyword evidence="1" id="KW-0175">Coiled coil</keyword>
<keyword evidence="3" id="KW-0472">Membrane</keyword>
<feature type="region of interest" description="Disordered" evidence="2">
    <location>
        <begin position="373"/>
        <end position="392"/>
    </location>
</feature>
<comment type="caution">
    <text evidence="4">The sequence shown here is derived from an EMBL/GenBank/DDBJ whole genome shotgun (WGS) entry which is preliminary data.</text>
</comment>
<proteinExistence type="predicted"/>
<dbReference type="Proteomes" id="UP000649617">
    <property type="component" value="Unassembled WGS sequence"/>
</dbReference>
<keyword evidence="3" id="KW-1133">Transmembrane helix</keyword>
<feature type="transmembrane region" description="Helical" evidence="3">
    <location>
        <begin position="6"/>
        <end position="22"/>
    </location>
</feature>